<dbReference type="GO" id="GO:0004252">
    <property type="term" value="F:serine-type endopeptidase activity"/>
    <property type="evidence" value="ECO:0007669"/>
    <property type="project" value="InterPro"/>
</dbReference>
<dbReference type="Pfam" id="PF13180">
    <property type="entry name" value="PDZ_2"/>
    <property type="match status" value="1"/>
</dbReference>
<feature type="domain" description="PDZ" evidence="5">
    <location>
        <begin position="342"/>
        <end position="435"/>
    </location>
</feature>
<keyword evidence="4" id="KW-0812">Transmembrane</keyword>
<organism evidence="6 7">
    <name type="scientific">Waltera intestinalis</name>
    <dbReference type="NCBI Taxonomy" id="2606635"/>
    <lineage>
        <taxon>Bacteria</taxon>
        <taxon>Bacillati</taxon>
        <taxon>Bacillota</taxon>
        <taxon>Clostridia</taxon>
        <taxon>Lachnospirales</taxon>
        <taxon>Lachnospiraceae</taxon>
        <taxon>Waltera</taxon>
    </lineage>
</organism>
<dbReference type="Pfam" id="PF13365">
    <property type="entry name" value="Trypsin_2"/>
    <property type="match status" value="1"/>
</dbReference>
<evidence type="ECO:0000256" key="3">
    <source>
        <dbReference type="ARBA" id="ARBA00022801"/>
    </source>
</evidence>
<dbReference type="AlphaFoldDB" id="A0A6L5YK67"/>
<sequence>MADSQENKQKEQNDVSEKNFMIEKIKERPVNKKKLLRRTLITASMAVIFGLVACFTFLVLEPVISNWLYPEEEPQVVVFPEDQDEMSPEQMLAENMQQENQNSQSSSVPGEVMEQEQIRELLSGIILDLDNYKQIYSALTQYVSEMNRSMVTVTGVSSGVDWFNNVNESKNQSSGVIIAQNGKQLLILTDYSPVKQADDIIVTFNEGTQADASLKEKDETTGLAVIAVELDTLNEDFLKNDITIATLGSSNIKDIAGLPVVALGRPMGTNDSLGYGIITSSASESAASDTTYRILQTNIVGSQNAGGVLFNLQGQVIGIITNGKSATDMKNMVCAYGITELKRHIEKMSNGEKFAYLGLKGVDVTEEANSELGVPYGAYIKEVEMDSPAMLAGIQQGDVITGFGERVIVSFDEYTNSLLSMKPGDSVELTIMRQSQQEYKEMKFDITLTVLK</sequence>
<evidence type="ECO:0000313" key="7">
    <source>
        <dbReference type="Proteomes" id="UP000476055"/>
    </source>
</evidence>
<keyword evidence="2" id="KW-0645">Protease</keyword>
<dbReference type="InterPro" id="IPR001940">
    <property type="entry name" value="Peptidase_S1C"/>
</dbReference>
<dbReference type="PANTHER" id="PTHR22939:SF129">
    <property type="entry name" value="SERINE PROTEASE HTRA2, MITOCHONDRIAL"/>
    <property type="match status" value="1"/>
</dbReference>
<dbReference type="PANTHER" id="PTHR22939">
    <property type="entry name" value="SERINE PROTEASE FAMILY S1C HTRA-RELATED"/>
    <property type="match status" value="1"/>
</dbReference>
<feature type="transmembrane region" description="Helical" evidence="4">
    <location>
        <begin position="40"/>
        <end position="60"/>
    </location>
</feature>
<evidence type="ECO:0000259" key="5">
    <source>
        <dbReference type="PROSITE" id="PS50106"/>
    </source>
</evidence>
<evidence type="ECO:0000256" key="2">
    <source>
        <dbReference type="ARBA" id="ARBA00022670"/>
    </source>
</evidence>
<dbReference type="Proteomes" id="UP000476055">
    <property type="component" value="Unassembled WGS sequence"/>
</dbReference>
<accession>A0A6L5YK67</accession>
<dbReference type="InterPro" id="IPR001478">
    <property type="entry name" value="PDZ"/>
</dbReference>
<protein>
    <submittedName>
        <fullName evidence="6">PDZ domain-containing protein</fullName>
    </submittedName>
</protein>
<dbReference type="Gene3D" id="2.30.42.10">
    <property type="match status" value="1"/>
</dbReference>
<dbReference type="GO" id="GO:0006515">
    <property type="term" value="P:protein quality control for misfolded or incompletely synthesized proteins"/>
    <property type="evidence" value="ECO:0007669"/>
    <property type="project" value="TreeGrafter"/>
</dbReference>
<comment type="similarity">
    <text evidence="1">Belongs to the peptidase S1C family.</text>
</comment>
<dbReference type="SUPFAM" id="SSF50156">
    <property type="entry name" value="PDZ domain-like"/>
    <property type="match status" value="1"/>
</dbReference>
<evidence type="ECO:0000256" key="4">
    <source>
        <dbReference type="SAM" id="Phobius"/>
    </source>
</evidence>
<dbReference type="GO" id="GO:0042597">
    <property type="term" value="C:periplasmic space"/>
    <property type="evidence" value="ECO:0007669"/>
    <property type="project" value="TreeGrafter"/>
</dbReference>
<keyword evidence="4" id="KW-1133">Transmembrane helix</keyword>
<dbReference type="Gene3D" id="2.40.10.10">
    <property type="entry name" value="Trypsin-like serine proteases"/>
    <property type="match status" value="2"/>
</dbReference>
<dbReference type="InterPro" id="IPR043504">
    <property type="entry name" value="Peptidase_S1_PA_chymotrypsin"/>
</dbReference>
<dbReference type="PRINTS" id="PR00834">
    <property type="entry name" value="PROTEASES2C"/>
</dbReference>
<keyword evidence="7" id="KW-1185">Reference proteome</keyword>
<keyword evidence="3" id="KW-0378">Hydrolase</keyword>
<dbReference type="PROSITE" id="PS50106">
    <property type="entry name" value="PDZ"/>
    <property type="match status" value="1"/>
</dbReference>
<keyword evidence="4" id="KW-0472">Membrane</keyword>
<dbReference type="SUPFAM" id="SSF50494">
    <property type="entry name" value="Trypsin-like serine proteases"/>
    <property type="match status" value="1"/>
</dbReference>
<reference evidence="6 7" key="1">
    <citation type="submission" date="2019-08" db="EMBL/GenBank/DDBJ databases">
        <title>In-depth cultivation of the pig gut microbiome towards novel bacterial diversity and tailored functional studies.</title>
        <authorList>
            <person name="Wylensek D."/>
            <person name="Hitch T.C.A."/>
            <person name="Clavel T."/>
        </authorList>
    </citation>
    <scope>NUCLEOTIDE SEQUENCE [LARGE SCALE GENOMIC DNA]</scope>
    <source>
        <strain evidence="6 7">WCA3-601-WT-6H</strain>
    </source>
</reference>
<dbReference type="EMBL" id="VUMU01000006">
    <property type="protein sequence ID" value="MST58032.1"/>
    <property type="molecule type" value="Genomic_DNA"/>
</dbReference>
<evidence type="ECO:0000256" key="1">
    <source>
        <dbReference type="ARBA" id="ARBA00010541"/>
    </source>
</evidence>
<comment type="caution">
    <text evidence="6">The sequence shown here is derived from an EMBL/GenBank/DDBJ whole genome shotgun (WGS) entry which is preliminary data.</text>
</comment>
<gene>
    <name evidence="6" type="ORF">FYJ59_07210</name>
</gene>
<dbReference type="SMART" id="SM00228">
    <property type="entry name" value="PDZ"/>
    <property type="match status" value="1"/>
</dbReference>
<name>A0A6L5YK67_9FIRM</name>
<dbReference type="InterPro" id="IPR036034">
    <property type="entry name" value="PDZ_sf"/>
</dbReference>
<dbReference type="InterPro" id="IPR009003">
    <property type="entry name" value="Peptidase_S1_PA"/>
</dbReference>
<evidence type="ECO:0000313" key="6">
    <source>
        <dbReference type="EMBL" id="MST58032.1"/>
    </source>
</evidence>
<proteinExistence type="inferred from homology"/>
<dbReference type="RefSeq" id="WP_154496134.1">
    <property type="nucleotide sequence ID" value="NZ_VUMU01000006.1"/>
</dbReference>